<keyword evidence="3" id="KW-1185">Reference proteome</keyword>
<organism evidence="2 3">
    <name type="scientific">Magnetospirillum aberrantis SpK</name>
    <dbReference type="NCBI Taxonomy" id="908842"/>
    <lineage>
        <taxon>Bacteria</taxon>
        <taxon>Pseudomonadati</taxon>
        <taxon>Pseudomonadota</taxon>
        <taxon>Alphaproteobacteria</taxon>
        <taxon>Rhodospirillales</taxon>
        <taxon>Rhodospirillaceae</taxon>
        <taxon>Magnetospirillum</taxon>
    </lineage>
</organism>
<accession>A0A7C9QT45</accession>
<protein>
    <submittedName>
        <fullName evidence="2">Uncharacterized protein</fullName>
    </submittedName>
</protein>
<dbReference type="AlphaFoldDB" id="A0A7C9QT45"/>
<gene>
    <name evidence="2" type="ORF">G4223_07760</name>
</gene>
<proteinExistence type="predicted"/>
<name>A0A7C9QT45_9PROT</name>
<evidence type="ECO:0000313" key="2">
    <source>
        <dbReference type="EMBL" id="NFV80003.1"/>
    </source>
</evidence>
<dbReference type="EMBL" id="JAAIYP010000034">
    <property type="protein sequence ID" value="NFV80003.1"/>
    <property type="molecule type" value="Genomic_DNA"/>
</dbReference>
<evidence type="ECO:0000256" key="1">
    <source>
        <dbReference type="SAM" id="MobiDB-lite"/>
    </source>
</evidence>
<dbReference type="RefSeq" id="WP_163677357.1">
    <property type="nucleotide sequence ID" value="NZ_JAAIYP010000034.1"/>
</dbReference>
<evidence type="ECO:0000313" key="3">
    <source>
        <dbReference type="Proteomes" id="UP000480684"/>
    </source>
</evidence>
<feature type="region of interest" description="Disordered" evidence="1">
    <location>
        <begin position="114"/>
        <end position="141"/>
    </location>
</feature>
<feature type="compositionally biased region" description="Gly residues" evidence="1">
    <location>
        <begin position="119"/>
        <end position="133"/>
    </location>
</feature>
<feature type="region of interest" description="Disordered" evidence="1">
    <location>
        <begin position="154"/>
        <end position="180"/>
    </location>
</feature>
<sequence>MKAAPPYNAGELAGFEGTKAQKLVNSGKAVYRDAAATEAAQRNAEADGAGTDNTLLGSSTLAAVLTVTEGVTITLGELVAKAFDASGLSIEEWNGLDEKARDLHLEDLLETLRAEAGKPGEGGQGGAPEGGEGTTTTFTARHVGAGRYKVFDADDKPVTEAMDKDSATAEAALRNAEQGA</sequence>
<feature type="compositionally biased region" description="Basic and acidic residues" evidence="1">
    <location>
        <begin position="154"/>
        <end position="167"/>
    </location>
</feature>
<comment type="caution">
    <text evidence="2">The sequence shown here is derived from an EMBL/GenBank/DDBJ whole genome shotgun (WGS) entry which is preliminary data.</text>
</comment>
<reference evidence="2 3" key="1">
    <citation type="submission" date="2020-02" db="EMBL/GenBank/DDBJ databases">
        <authorList>
            <person name="Dziuba M."/>
            <person name="Kuznetsov B."/>
            <person name="Mardanov A."/>
            <person name="Ravin N."/>
            <person name="Grouzdev D."/>
        </authorList>
    </citation>
    <scope>NUCLEOTIDE SEQUENCE [LARGE SCALE GENOMIC DNA]</scope>
    <source>
        <strain evidence="2 3">SpK</strain>
    </source>
</reference>
<dbReference type="Proteomes" id="UP000480684">
    <property type="component" value="Unassembled WGS sequence"/>
</dbReference>